<reference evidence="1 2" key="1">
    <citation type="submission" date="2019-06" db="EMBL/GenBank/DDBJ databases">
        <title>Complete genome sequence of the virus isoalte vB_EcoS_PHB17 infecting Shiga toxin-producing Escherichia.</title>
        <authorList>
            <person name="Chen Y."/>
            <person name="Qian P."/>
            <person name="Song J."/>
            <person name="Li X."/>
        </authorList>
    </citation>
    <scope>NUCLEOTIDE SEQUENCE [LARGE SCALE GENOMIC DNA]</scope>
</reference>
<name>A0A514DKL7_9CAUD</name>
<dbReference type="RefSeq" id="YP_010064577.1">
    <property type="nucleotide sequence ID" value="NC_054892.1"/>
</dbReference>
<organism evidence="1 2">
    <name type="scientific">Escherichia phage vB_EcoS_PHB17</name>
    <dbReference type="NCBI Taxonomy" id="2591407"/>
    <lineage>
        <taxon>Viruses</taxon>
        <taxon>Duplodnaviria</taxon>
        <taxon>Heunggongvirae</taxon>
        <taxon>Uroviricota</taxon>
        <taxon>Caudoviricetes</taxon>
        <taxon>Drexlerviridae</taxon>
        <taxon>Tempevirinae</taxon>
        <taxon>Baihuvirus</taxon>
        <taxon>Baihuvirus PHB17</taxon>
        <taxon>Changchunvirus PHB17</taxon>
    </lineage>
</organism>
<dbReference type="GeneID" id="65053031"/>
<proteinExistence type="predicted"/>
<evidence type="ECO:0000313" key="2">
    <source>
        <dbReference type="Proteomes" id="UP000315658"/>
    </source>
</evidence>
<sequence length="56" mass="6535">MKSREYRNINNSLVYWLENGEVLVRHPETGKVIRSGYSAETFFVMVGNDTLELIEE</sequence>
<dbReference type="EMBL" id="MN090155">
    <property type="protein sequence ID" value="QDH94211.1"/>
    <property type="molecule type" value="Genomic_DNA"/>
</dbReference>
<accession>A0A514DKL7</accession>
<dbReference type="Proteomes" id="UP000315658">
    <property type="component" value="Segment"/>
</dbReference>
<keyword evidence="2" id="KW-1185">Reference proteome</keyword>
<protein>
    <submittedName>
        <fullName evidence="1">Uncharacterized protein</fullName>
    </submittedName>
</protein>
<evidence type="ECO:0000313" key="1">
    <source>
        <dbReference type="EMBL" id="QDH94211.1"/>
    </source>
</evidence>
<dbReference type="KEGG" id="vg:65053031"/>